<comment type="caution">
    <text evidence="1">The sequence shown here is derived from an EMBL/GenBank/DDBJ whole genome shotgun (WGS) entry which is preliminary data.</text>
</comment>
<sequence>MDAVDAVIEPSNLRVQDQRLTNYAPQLDFAIRSTQNSNCQGLQKLDDDIKGYAINIDGCHKAINELIQAGLTDPSHPVMSNNTKVLEYYNQRYQQALSEFTFYPPCDSPNCTLHTTPNSLPQLK</sequence>
<accession>A0A8X6X4F9</accession>
<dbReference type="EMBL" id="BMAV01005082">
    <property type="protein sequence ID" value="GFY45839.1"/>
    <property type="molecule type" value="Genomic_DNA"/>
</dbReference>
<evidence type="ECO:0000313" key="2">
    <source>
        <dbReference type="Proteomes" id="UP000886998"/>
    </source>
</evidence>
<name>A0A8X6X4F9_9ARAC</name>
<proteinExistence type="predicted"/>
<gene>
    <name evidence="1" type="ORF">TNIN_95601</name>
</gene>
<keyword evidence="2" id="KW-1185">Reference proteome</keyword>
<protein>
    <submittedName>
        <fullName evidence="1">Uncharacterized protein</fullName>
    </submittedName>
</protein>
<dbReference type="AlphaFoldDB" id="A0A8X6X4F9"/>
<dbReference type="Proteomes" id="UP000886998">
    <property type="component" value="Unassembled WGS sequence"/>
</dbReference>
<organism evidence="1 2">
    <name type="scientific">Trichonephila inaurata madagascariensis</name>
    <dbReference type="NCBI Taxonomy" id="2747483"/>
    <lineage>
        <taxon>Eukaryota</taxon>
        <taxon>Metazoa</taxon>
        <taxon>Ecdysozoa</taxon>
        <taxon>Arthropoda</taxon>
        <taxon>Chelicerata</taxon>
        <taxon>Arachnida</taxon>
        <taxon>Araneae</taxon>
        <taxon>Araneomorphae</taxon>
        <taxon>Entelegynae</taxon>
        <taxon>Araneoidea</taxon>
        <taxon>Nephilidae</taxon>
        <taxon>Trichonephila</taxon>
        <taxon>Trichonephila inaurata</taxon>
    </lineage>
</organism>
<evidence type="ECO:0000313" key="1">
    <source>
        <dbReference type="EMBL" id="GFY45839.1"/>
    </source>
</evidence>
<reference evidence="1" key="1">
    <citation type="submission" date="2020-08" db="EMBL/GenBank/DDBJ databases">
        <title>Multicomponent nature underlies the extraordinary mechanical properties of spider dragline silk.</title>
        <authorList>
            <person name="Kono N."/>
            <person name="Nakamura H."/>
            <person name="Mori M."/>
            <person name="Yoshida Y."/>
            <person name="Ohtoshi R."/>
            <person name="Malay A.D."/>
            <person name="Moran D.A.P."/>
            <person name="Tomita M."/>
            <person name="Numata K."/>
            <person name="Arakawa K."/>
        </authorList>
    </citation>
    <scope>NUCLEOTIDE SEQUENCE</scope>
</reference>